<comment type="subcellular location">
    <subcellularLocation>
        <location evidence="1">Membrane</location>
        <topology evidence="1">Multi-pass membrane protein</topology>
    </subcellularLocation>
</comment>
<feature type="transmembrane region" description="Helical" evidence="5">
    <location>
        <begin position="105"/>
        <end position="127"/>
    </location>
</feature>
<accession>A0A2R6CD77</accession>
<evidence type="ECO:0000256" key="2">
    <source>
        <dbReference type="ARBA" id="ARBA00022692"/>
    </source>
</evidence>
<dbReference type="AlphaFoldDB" id="A0A2R6CD77"/>
<sequence>MISEMSFLKKISDFYDKAGQILSSIFEYLVVIFIIALLGGALFDMVQKVPPEGGSPSGGIIVVAPPPSYQFQAETYIMGALLVFGTVGFIALFRAANTIGEKRYAAALATLGIISLLITIIGTIYFASLK</sequence>
<dbReference type="InterPro" id="IPR021149">
    <property type="entry name" value="OligosaccharylTrfase_OST3/OST6"/>
</dbReference>
<dbReference type="Proteomes" id="UP000242015">
    <property type="component" value="Unassembled WGS sequence"/>
</dbReference>
<proteinExistence type="predicted"/>
<keyword evidence="2 5" id="KW-0812">Transmembrane</keyword>
<evidence type="ECO:0000256" key="3">
    <source>
        <dbReference type="ARBA" id="ARBA00022989"/>
    </source>
</evidence>
<evidence type="ECO:0000313" key="6">
    <source>
        <dbReference type="EMBL" id="PSO08855.1"/>
    </source>
</evidence>
<protein>
    <recommendedName>
        <fullName evidence="8">OST3 / OST6 family protein</fullName>
    </recommendedName>
</protein>
<gene>
    <name evidence="6" type="ORF">B9Q04_03420</name>
</gene>
<keyword evidence="4 5" id="KW-0472">Membrane</keyword>
<comment type="caution">
    <text evidence="6">The sequence shown here is derived from an EMBL/GenBank/DDBJ whole genome shotgun (WGS) entry which is preliminary data.</text>
</comment>
<dbReference type="EMBL" id="NEXF01000044">
    <property type="protein sequence ID" value="PSO08855.1"/>
    <property type="molecule type" value="Genomic_DNA"/>
</dbReference>
<keyword evidence="3 5" id="KW-1133">Transmembrane helix</keyword>
<reference evidence="6 7" key="1">
    <citation type="submission" date="2017-04" db="EMBL/GenBank/DDBJ databases">
        <title>Novel microbial lineages endemic to geothermal iron-oxide mats fill important gaps in the evolutionary history of Archaea.</title>
        <authorList>
            <person name="Jay Z.J."/>
            <person name="Beam J.P."/>
            <person name="Dlakic M."/>
            <person name="Rusch D.B."/>
            <person name="Kozubal M.A."/>
            <person name="Inskeep W.P."/>
        </authorList>
    </citation>
    <scope>NUCLEOTIDE SEQUENCE [LARGE SCALE GENOMIC DNA]</scope>
    <source>
        <strain evidence="6">BE_D</strain>
    </source>
</reference>
<name>A0A2R6CD77_9ARCH</name>
<dbReference type="Pfam" id="PF04756">
    <property type="entry name" value="OST3_OST6"/>
    <property type="match status" value="1"/>
</dbReference>
<feature type="transmembrane region" description="Helical" evidence="5">
    <location>
        <begin position="75"/>
        <end position="93"/>
    </location>
</feature>
<organism evidence="6 7">
    <name type="scientific">Candidatus Marsarchaeota G2 archaeon BE_D</name>
    <dbReference type="NCBI Taxonomy" id="1978158"/>
    <lineage>
        <taxon>Archaea</taxon>
        <taxon>Candidatus Marsarchaeota</taxon>
        <taxon>Candidatus Marsarchaeota group 2</taxon>
    </lineage>
</organism>
<feature type="transmembrane region" description="Helical" evidence="5">
    <location>
        <begin position="21"/>
        <end position="43"/>
    </location>
</feature>
<evidence type="ECO:0000256" key="4">
    <source>
        <dbReference type="ARBA" id="ARBA00023136"/>
    </source>
</evidence>
<evidence type="ECO:0000313" key="7">
    <source>
        <dbReference type="Proteomes" id="UP000242015"/>
    </source>
</evidence>
<evidence type="ECO:0000256" key="5">
    <source>
        <dbReference type="SAM" id="Phobius"/>
    </source>
</evidence>
<evidence type="ECO:0000256" key="1">
    <source>
        <dbReference type="ARBA" id="ARBA00004141"/>
    </source>
</evidence>
<dbReference type="GO" id="GO:0016020">
    <property type="term" value="C:membrane"/>
    <property type="evidence" value="ECO:0007669"/>
    <property type="project" value="UniProtKB-SubCell"/>
</dbReference>
<evidence type="ECO:0008006" key="8">
    <source>
        <dbReference type="Google" id="ProtNLM"/>
    </source>
</evidence>